<proteinExistence type="predicted"/>
<comment type="subcellular location">
    <subcellularLocation>
        <location evidence="1">Cell membrane</location>
        <topology evidence="1">Multi-pass membrane protein</topology>
    </subcellularLocation>
</comment>
<organism evidence="8 9">
    <name type="scientific">Roseibium aestuarii</name>
    <dbReference type="NCBI Taxonomy" id="2600299"/>
    <lineage>
        <taxon>Bacteria</taxon>
        <taxon>Pseudomonadati</taxon>
        <taxon>Pseudomonadota</taxon>
        <taxon>Alphaproteobacteria</taxon>
        <taxon>Hyphomicrobiales</taxon>
        <taxon>Stappiaceae</taxon>
        <taxon>Roseibium</taxon>
    </lineage>
</organism>
<feature type="transmembrane region" description="Helical" evidence="6">
    <location>
        <begin position="50"/>
        <end position="75"/>
    </location>
</feature>
<dbReference type="Pfam" id="PF02690">
    <property type="entry name" value="Na_Pi_cotrans"/>
    <property type="match status" value="1"/>
</dbReference>
<dbReference type="SUPFAM" id="SSF109755">
    <property type="entry name" value="PhoU-like"/>
    <property type="match status" value="1"/>
</dbReference>
<keyword evidence="3 6" id="KW-0812">Transmembrane</keyword>
<dbReference type="EMBL" id="JBHUFA010000004">
    <property type="protein sequence ID" value="MFD1696670.1"/>
    <property type="molecule type" value="Genomic_DNA"/>
</dbReference>
<feature type="transmembrane region" description="Helical" evidence="6">
    <location>
        <begin position="127"/>
        <end position="150"/>
    </location>
</feature>
<dbReference type="InterPro" id="IPR003841">
    <property type="entry name" value="Na/Pi_transpt"/>
</dbReference>
<keyword evidence="9" id="KW-1185">Reference proteome</keyword>
<keyword evidence="4 6" id="KW-1133">Transmembrane helix</keyword>
<dbReference type="InterPro" id="IPR026022">
    <property type="entry name" value="PhoU_dom"/>
</dbReference>
<feature type="transmembrane region" description="Helical" evidence="6">
    <location>
        <begin position="238"/>
        <end position="258"/>
    </location>
</feature>
<protein>
    <submittedName>
        <fullName evidence="8">Na/Pi cotransporter family protein</fullName>
    </submittedName>
</protein>
<dbReference type="NCBIfam" id="NF037997">
    <property type="entry name" value="Na_Pi_symport"/>
    <property type="match status" value="1"/>
</dbReference>
<evidence type="ECO:0000256" key="2">
    <source>
        <dbReference type="ARBA" id="ARBA00022475"/>
    </source>
</evidence>
<feature type="transmembrane region" description="Helical" evidence="6">
    <location>
        <begin position="192"/>
        <end position="217"/>
    </location>
</feature>
<evidence type="ECO:0000256" key="4">
    <source>
        <dbReference type="ARBA" id="ARBA00022989"/>
    </source>
</evidence>
<dbReference type="RefSeq" id="WP_149892481.1">
    <property type="nucleotide sequence ID" value="NZ_JBHUFA010000004.1"/>
</dbReference>
<name>A0ABW4JXH1_9HYPH</name>
<comment type="caution">
    <text evidence="8">The sequence shown here is derived from an EMBL/GenBank/DDBJ whole genome shotgun (WGS) entry which is preliminary data.</text>
</comment>
<feature type="transmembrane region" description="Helical" evidence="6">
    <location>
        <begin position="87"/>
        <end position="107"/>
    </location>
</feature>
<dbReference type="PANTHER" id="PTHR10010">
    <property type="entry name" value="SOLUTE CARRIER FAMILY 34 SODIUM PHOSPHATE , MEMBER 2-RELATED"/>
    <property type="match status" value="1"/>
</dbReference>
<evidence type="ECO:0000259" key="7">
    <source>
        <dbReference type="Pfam" id="PF01895"/>
    </source>
</evidence>
<dbReference type="Pfam" id="PF01895">
    <property type="entry name" value="PhoU"/>
    <property type="match status" value="2"/>
</dbReference>
<keyword evidence="2" id="KW-1003">Cell membrane</keyword>
<dbReference type="Gene3D" id="1.20.58.220">
    <property type="entry name" value="Phosphate transport system protein phou homolog 2, domain 2"/>
    <property type="match status" value="1"/>
</dbReference>
<evidence type="ECO:0000256" key="6">
    <source>
        <dbReference type="SAM" id="Phobius"/>
    </source>
</evidence>
<gene>
    <name evidence="8" type="ORF">ACFSC7_14170</name>
</gene>
<keyword evidence="5 6" id="KW-0472">Membrane</keyword>
<evidence type="ECO:0000256" key="1">
    <source>
        <dbReference type="ARBA" id="ARBA00004651"/>
    </source>
</evidence>
<accession>A0ABW4JXH1</accession>
<feature type="domain" description="PhoU" evidence="7">
    <location>
        <begin position="444"/>
        <end position="525"/>
    </location>
</feature>
<sequence>MQSLNVFLQIGGAVALLLFALHQVRNGMTEAFGLRLKMVLGLGTRTPLRAALSGFIATLGLQSSTATALMTASFVERDLIRARMAQIVLLGANAGTALTAVLVSLGLEALSPLFLLAGYLLRRRHTPAWSGTGLALIGIGLLLVSLELLGHATDPLRDAPRVIAFLSMLDGAWPVAFVCAVLLALLCSSSLAAVMLVMALPLSPALTVVMVLGANLGGSIPPLLATLKSAPVARRVTAGNLAVRAIGCLVVLPLAPAAELILPVLPASGAGLAVSVHLVFNLLLGLLIWPFTGMVARFIEKLIPDEGKTADTIQTCLKEEDLETPALALAGASREALALGDMIERMLTQTRTAFRKSDPAPLAEVSILEDRVDRHQQGVKTYLSRLGNRATEEEKRRAITVLDYVINLEHIGDIIEKGLTGEVRKKVGLSLRFSDEGYKELDTLFLMTLENLRMAQTIFMTRDQDMARRLMEVKVDIRNLERSSAQKHLIRLREGQTESIETSSLHLDILRDLKRINAHLVSVAHPILDEQGLLVESRLRAG</sequence>
<feature type="domain" description="PhoU" evidence="7">
    <location>
        <begin position="339"/>
        <end position="416"/>
    </location>
</feature>
<evidence type="ECO:0000313" key="8">
    <source>
        <dbReference type="EMBL" id="MFD1696670.1"/>
    </source>
</evidence>
<evidence type="ECO:0000313" key="9">
    <source>
        <dbReference type="Proteomes" id="UP001597327"/>
    </source>
</evidence>
<feature type="transmembrane region" description="Helical" evidence="6">
    <location>
        <begin position="162"/>
        <end position="186"/>
    </location>
</feature>
<reference evidence="9" key="1">
    <citation type="journal article" date="2019" name="Int. J. Syst. Evol. Microbiol.">
        <title>The Global Catalogue of Microorganisms (GCM) 10K type strain sequencing project: providing services to taxonomists for standard genome sequencing and annotation.</title>
        <authorList>
            <consortium name="The Broad Institute Genomics Platform"/>
            <consortium name="The Broad Institute Genome Sequencing Center for Infectious Disease"/>
            <person name="Wu L."/>
            <person name="Ma J."/>
        </authorList>
    </citation>
    <scope>NUCLEOTIDE SEQUENCE [LARGE SCALE GENOMIC DNA]</scope>
    <source>
        <strain evidence="9">JCM 3369</strain>
    </source>
</reference>
<feature type="transmembrane region" description="Helical" evidence="6">
    <location>
        <begin position="270"/>
        <end position="291"/>
    </location>
</feature>
<evidence type="ECO:0000256" key="5">
    <source>
        <dbReference type="ARBA" id="ARBA00023136"/>
    </source>
</evidence>
<dbReference type="Proteomes" id="UP001597327">
    <property type="component" value="Unassembled WGS sequence"/>
</dbReference>
<dbReference type="InterPro" id="IPR038078">
    <property type="entry name" value="PhoU-like_sf"/>
</dbReference>
<evidence type="ECO:0000256" key="3">
    <source>
        <dbReference type="ARBA" id="ARBA00022692"/>
    </source>
</evidence>
<dbReference type="PANTHER" id="PTHR10010:SF46">
    <property type="entry name" value="SODIUM-DEPENDENT PHOSPHATE TRANSPORT PROTEIN 2B"/>
    <property type="match status" value="1"/>
</dbReference>